<dbReference type="EMBL" id="JALJXV010000003">
    <property type="protein sequence ID" value="MCP1674261.1"/>
    <property type="molecule type" value="Genomic_DNA"/>
</dbReference>
<dbReference type="PROSITE" id="PS00409">
    <property type="entry name" value="PROKAR_NTER_METHYL"/>
    <property type="match status" value="1"/>
</dbReference>
<dbReference type="Pfam" id="PF07963">
    <property type="entry name" value="N_methyl"/>
    <property type="match status" value="1"/>
</dbReference>
<keyword evidence="1" id="KW-0472">Membrane</keyword>
<dbReference type="AlphaFoldDB" id="A0AAE3G3V7"/>
<organism evidence="2 3">
    <name type="scientific">Natronocella acetinitrilica</name>
    <dbReference type="NCBI Taxonomy" id="414046"/>
    <lineage>
        <taxon>Bacteria</taxon>
        <taxon>Pseudomonadati</taxon>
        <taxon>Pseudomonadota</taxon>
        <taxon>Gammaproteobacteria</taxon>
        <taxon>Chromatiales</taxon>
        <taxon>Ectothiorhodospiraceae</taxon>
        <taxon>Natronocella</taxon>
    </lineage>
</organism>
<evidence type="ECO:0000313" key="3">
    <source>
        <dbReference type="Proteomes" id="UP001205843"/>
    </source>
</evidence>
<dbReference type="RefSeq" id="WP_253476130.1">
    <property type="nucleotide sequence ID" value="NZ_JALJXV010000003.1"/>
</dbReference>
<evidence type="ECO:0000256" key="1">
    <source>
        <dbReference type="SAM" id="Phobius"/>
    </source>
</evidence>
<accession>A0AAE3G3V7</accession>
<dbReference type="NCBIfam" id="TIGR02532">
    <property type="entry name" value="IV_pilin_GFxxxE"/>
    <property type="match status" value="1"/>
</dbReference>
<keyword evidence="1" id="KW-0812">Transmembrane</keyword>
<protein>
    <submittedName>
        <fullName evidence="2">Prepilin-type N-terminal cleavage/methylation domain-containing protein</fullName>
    </submittedName>
</protein>
<sequence>MRRQTRSLTFRHQRGFTLLELMLVIGIASAVMIMTFQEKEREMTYARAQQLGVELYQYNNAVRSWLAVNANDASAHGTYTGTAWLKSTACGGLIDDSAPGDSAFLACQFPDQTRFGALTYTTVVGSDADDFETDAGRECAAMGGVVCAETHMPPVLSRGEPAPDLAGLAAITAAGGTASNLIPTFAATDGLFNSDPATARVTMLSSTNGGNDAWLRIDGSNRMAGGISWINDDRSEAGRADGSVSAPDWQREIRGASRIYNVSGAALRLGRFSLDAGGSPADGLWNPGVIVDTDLEVLGDLEVRGYARIDEDLDVGGIADVLDSVTSPRYYGRNSAGRVNSRYLEPTGESVIDAITAHGVIRGNDIAARTAAGLTIDGRNNLNLGSRDMRFEAARDLLVDAGRNATVSADNDLTIEGDRVLADGNQGWMRFNELAFSRTGDLRTSTALRGTVDVSRLHVTTRNGRTVPMSMLFPSYVHIATFRVSNGTLIGKPVCSTWGGVPRIKVTPGSQRFDVTATGQTAAGRSRRGQIWAFAENAPATLASSYWVVRASDQVGGHTGQVTADVYCEF</sequence>
<dbReference type="InterPro" id="IPR012902">
    <property type="entry name" value="N_methyl_site"/>
</dbReference>
<gene>
    <name evidence="2" type="ORF">J2T57_001363</name>
</gene>
<comment type="caution">
    <text evidence="2">The sequence shown here is derived from an EMBL/GenBank/DDBJ whole genome shotgun (WGS) entry which is preliminary data.</text>
</comment>
<keyword evidence="1" id="KW-1133">Transmembrane helix</keyword>
<reference evidence="2" key="1">
    <citation type="submission" date="2022-03" db="EMBL/GenBank/DDBJ databases">
        <title>Genomic Encyclopedia of Type Strains, Phase III (KMG-III): the genomes of soil and plant-associated and newly described type strains.</title>
        <authorList>
            <person name="Whitman W."/>
        </authorList>
    </citation>
    <scope>NUCLEOTIDE SEQUENCE</scope>
    <source>
        <strain evidence="2">ANL 6-2</strain>
    </source>
</reference>
<evidence type="ECO:0000313" key="2">
    <source>
        <dbReference type="EMBL" id="MCP1674261.1"/>
    </source>
</evidence>
<name>A0AAE3G3V7_9GAMM</name>
<keyword evidence="3" id="KW-1185">Reference proteome</keyword>
<proteinExistence type="predicted"/>
<feature type="transmembrane region" description="Helical" evidence="1">
    <location>
        <begin position="16"/>
        <end position="36"/>
    </location>
</feature>
<dbReference type="Proteomes" id="UP001205843">
    <property type="component" value="Unassembled WGS sequence"/>
</dbReference>